<evidence type="ECO:0000259" key="18">
    <source>
        <dbReference type="PROSITE" id="PS51225"/>
    </source>
</evidence>
<comment type="subunit">
    <text evidence="15">Monomer.</text>
</comment>
<feature type="binding site" evidence="15">
    <location>
        <begin position="15"/>
        <end position="20"/>
    </location>
    <ligand>
        <name>ATP</name>
        <dbReference type="ChEBI" id="CHEBI:30616"/>
    </ligand>
</feature>
<feature type="transmembrane region" description="Helical" evidence="17">
    <location>
        <begin position="213"/>
        <end position="231"/>
    </location>
</feature>
<dbReference type="Gene3D" id="3.40.50.300">
    <property type="entry name" value="P-loop containing nucleotide triphosphate hydrolases"/>
    <property type="match status" value="1"/>
</dbReference>
<feature type="transmembrane region" description="Helical" evidence="17">
    <location>
        <begin position="182"/>
        <end position="201"/>
    </location>
</feature>
<dbReference type="GO" id="GO:0019205">
    <property type="term" value="F:nucleobase-containing compound kinase activity"/>
    <property type="evidence" value="ECO:0007669"/>
    <property type="project" value="InterPro"/>
</dbReference>
<keyword evidence="11 16" id="KW-0472">Membrane</keyword>
<dbReference type="GO" id="GO:0030672">
    <property type="term" value="C:synaptic vesicle membrane"/>
    <property type="evidence" value="ECO:0007669"/>
    <property type="project" value="TreeGrafter"/>
</dbReference>
<dbReference type="InterPro" id="IPR006266">
    <property type="entry name" value="UMP_CMP_kinase"/>
</dbReference>
<comment type="function">
    <text evidence="15">Catalyzes the phosphorylation of pyrimidine nucleoside monophosphates at the expense of ATP. Plays an important role in de novo pyrimidine nucleotide biosynthesis. Has preference for UMP and CMP as phosphate acceptors.</text>
</comment>
<keyword evidence="4 15" id="KW-0808">Transferase</keyword>
<dbReference type="InterPro" id="IPR033690">
    <property type="entry name" value="Adenylat_kinase_CS"/>
</dbReference>
<evidence type="ECO:0000256" key="8">
    <source>
        <dbReference type="ARBA" id="ARBA00022840"/>
    </source>
</evidence>
<evidence type="ECO:0000256" key="12">
    <source>
        <dbReference type="ARBA" id="ARBA00023180"/>
    </source>
</evidence>
<keyword evidence="6 15" id="KW-0547">Nucleotide-binding</keyword>
<evidence type="ECO:0000256" key="9">
    <source>
        <dbReference type="ARBA" id="ARBA00022975"/>
    </source>
</evidence>
<dbReference type="Proteomes" id="UP000678499">
    <property type="component" value="Unassembled WGS sequence"/>
</dbReference>
<sequence>MAALPEVVFVLGGPGSGKGTQCSKIIKEFEFVHLSAGDLLRDEQANKESEVGQLIEYHIVNGTIVPVEITCELLHKAMKASGKHKFLIDGFPRNEDNLSGWTKNMADKTVVKLVLCMDCSDDICIERCMGRGAAGSGRSDDNLTSLKKRLVTFRSATLPIVEHYDKLGLLRRINAERPAEQVVFALLCYFGVMIVTVQPFLEPRGFIRALEFIFAIAAFASVTNFVGSIGFDYDCGTGKTEAVRLTVPYPFHLGSHSENKILCGATKPTKFTFFGDYSSDAQFFVGTGVLSMLWAMITVAVYLLGEQNYRLDKRLRYVDFGLTLVLATFWLAGSGAWANGLSGLKHETDPVEYIRTPQFLYGLDMAKLHNPRSGSFAALTISVLLGFLNFIMWTGNTWFLYKELKDEQGENGVPNQSVPAAAGP</sequence>
<protein>
    <recommendedName>
        <fullName evidence="15">UMP-CMP kinase</fullName>
        <ecNumber evidence="15">2.7.4.14</ecNumber>
    </recommendedName>
    <alternativeName>
        <fullName evidence="15">Deoxycytidylate kinase</fullName>
        <shortName evidence="15">CK</shortName>
        <shortName evidence="15">dCMP kinase</shortName>
    </alternativeName>
    <alternativeName>
        <fullName evidence="15">Uridine monophosphate/cytidine monophosphate kinase</fullName>
        <shortName evidence="15">UMP/CMP kinase</shortName>
        <shortName evidence="15">UMP/CMPK</shortName>
    </alternativeName>
</protein>
<feature type="binding site" evidence="15">
    <location>
        <position position="41"/>
    </location>
    <ligand>
        <name>a ribonucleoside 5'-phosphate</name>
        <dbReference type="ChEBI" id="CHEBI:58043"/>
    </ligand>
</feature>
<keyword evidence="12" id="KW-0325">Glycoprotein</keyword>
<dbReference type="GO" id="GO:0016776">
    <property type="term" value="F:phosphotransferase activity, phosphate group as acceptor"/>
    <property type="evidence" value="ECO:0007669"/>
    <property type="project" value="InterPro"/>
</dbReference>
<dbReference type="OrthoDB" id="442176at2759"/>
<feature type="binding site" evidence="15">
    <location>
        <position position="97"/>
    </location>
    <ligand>
        <name>CMP</name>
        <dbReference type="ChEBI" id="CHEBI:60377"/>
    </ligand>
</feature>
<dbReference type="Pfam" id="PF01284">
    <property type="entry name" value="MARVEL"/>
    <property type="match status" value="1"/>
</dbReference>
<evidence type="ECO:0000256" key="14">
    <source>
        <dbReference type="ARBA" id="ARBA00048116"/>
    </source>
</evidence>
<keyword evidence="3 15" id="KW-0963">Cytoplasm</keyword>
<dbReference type="NCBIfam" id="TIGR01359">
    <property type="entry name" value="UMP_CMP_kin_fam"/>
    <property type="match status" value="1"/>
</dbReference>
<keyword evidence="5 16" id="KW-0812">Transmembrane</keyword>
<evidence type="ECO:0000256" key="17">
    <source>
        <dbReference type="SAM" id="Phobius"/>
    </source>
</evidence>
<comment type="subcellular location">
    <subcellularLocation>
        <location evidence="15">Cytoplasm</location>
    </subcellularLocation>
    <subcellularLocation>
        <location evidence="15">Nucleus</location>
    </subcellularLocation>
    <subcellularLocation>
        <location evidence="1">Membrane</location>
        <topology evidence="1">Multi-pass membrane protein</topology>
    </subcellularLocation>
</comment>
<dbReference type="PROSITE" id="PS51225">
    <property type="entry name" value="MARVEL"/>
    <property type="match status" value="1"/>
</dbReference>
<dbReference type="GO" id="GO:0009123">
    <property type="term" value="P:nucleoside monophosphate metabolic process"/>
    <property type="evidence" value="ECO:0007669"/>
    <property type="project" value="UniProtKB-ARBA"/>
</dbReference>
<dbReference type="HAMAP" id="MF_00235">
    <property type="entry name" value="Adenylate_kinase_Adk"/>
    <property type="match status" value="1"/>
</dbReference>
<gene>
    <name evidence="19" type="ORF">NMOB1V02_LOCUS5579</name>
</gene>
<keyword evidence="9 15" id="KW-0665">Pyrimidine biosynthesis</keyword>
<dbReference type="GO" id="GO:0005634">
    <property type="term" value="C:nucleus"/>
    <property type="evidence" value="ECO:0007669"/>
    <property type="project" value="UniProtKB-SubCell"/>
</dbReference>
<feature type="transmembrane region" description="Helical" evidence="17">
    <location>
        <begin position="375"/>
        <end position="395"/>
    </location>
</feature>
<evidence type="ECO:0000256" key="5">
    <source>
        <dbReference type="ARBA" id="ARBA00022692"/>
    </source>
</evidence>
<feature type="binding site" evidence="15">
    <location>
        <position position="177"/>
    </location>
    <ligand>
        <name>ATP</name>
        <dbReference type="ChEBI" id="CHEBI:30616"/>
    </ligand>
</feature>
<evidence type="ECO:0000256" key="13">
    <source>
        <dbReference type="ARBA" id="ARBA00023242"/>
    </source>
</evidence>
<proteinExistence type="inferred from homology"/>
<evidence type="ECO:0000256" key="15">
    <source>
        <dbReference type="HAMAP-Rule" id="MF_03172"/>
    </source>
</evidence>
<keyword evidence="8 15" id="KW-0067">ATP-binding</keyword>
<comment type="similarity">
    <text evidence="2">Belongs to the synaptophysin/synaptobrevin family.</text>
</comment>
<comment type="catalytic activity">
    <reaction evidence="14 15">
        <text>UMP + ATP = UDP + ADP</text>
        <dbReference type="Rhea" id="RHEA:24400"/>
        <dbReference type="ChEBI" id="CHEBI:30616"/>
        <dbReference type="ChEBI" id="CHEBI:57865"/>
        <dbReference type="ChEBI" id="CHEBI:58223"/>
        <dbReference type="ChEBI" id="CHEBI:456216"/>
        <dbReference type="EC" id="2.7.4.14"/>
    </reaction>
</comment>
<reference evidence="19" key="1">
    <citation type="submission" date="2020-11" db="EMBL/GenBank/DDBJ databases">
        <authorList>
            <person name="Tran Van P."/>
        </authorList>
    </citation>
    <scope>NUCLEOTIDE SEQUENCE</scope>
</reference>
<feature type="transmembrane region" description="Helical" evidence="17">
    <location>
        <begin position="283"/>
        <end position="305"/>
    </location>
</feature>
<dbReference type="Pfam" id="PF00406">
    <property type="entry name" value="ADK"/>
    <property type="match status" value="1"/>
</dbReference>
<evidence type="ECO:0000313" key="20">
    <source>
        <dbReference type="Proteomes" id="UP000678499"/>
    </source>
</evidence>
<keyword evidence="20" id="KW-1185">Reference proteome</keyword>
<feature type="domain" description="MARVEL" evidence="18">
    <location>
        <begin position="199"/>
        <end position="405"/>
    </location>
</feature>
<evidence type="ECO:0000256" key="7">
    <source>
        <dbReference type="ARBA" id="ARBA00022777"/>
    </source>
</evidence>
<evidence type="ECO:0000256" key="16">
    <source>
        <dbReference type="PROSITE-ProRule" id="PRU00581"/>
    </source>
</evidence>
<dbReference type="InterPro" id="IPR008253">
    <property type="entry name" value="Marvel"/>
</dbReference>
<dbReference type="EMBL" id="OA883074">
    <property type="protein sequence ID" value="CAD7277858.1"/>
    <property type="molecule type" value="Genomic_DNA"/>
</dbReference>
<dbReference type="GO" id="GO:0006221">
    <property type="term" value="P:pyrimidine nucleotide biosynthetic process"/>
    <property type="evidence" value="ECO:0007669"/>
    <property type="project" value="UniProtKB-UniRule"/>
</dbReference>
<evidence type="ECO:0000313" key="19">
    <source>
        <dbReference type="EMBL" id="CAD7277858.1"/>
    </source>
</evidence>
<dbReference type="CDD" id="cd01428">
    <property type="entry name" value="ADK"/>
    <property type="match status" value="1"/>
</dbReference>
<evidence type="ECO:0000256" key="4">
    <source>
        <dbReference type="ARBA" id="ARBA00022679"/>
    </source>
</evidence>
<feature type="transmembrane region" description="Helical" evidence="17">
    <location>
        <begin position="317"/>
        <end position="338"/>
    </location>
</feature>
<feature type="binding site" evidence="15">
    <location>
        <position position="149"/>
    </location>
    <ligand>
        <name>a ribonucleoside 5'-phosphate</name>
        <dbReference type="ChEBI" id="CHEBI:58043"/>
    </ligand>
</feature>
<dbReference type="PANTHER" id="PTHR10306:SF17">
    <property type="entry name" value="MARVEL DOMAIN-CONTAINING PROTEIN"/>
    <property type="match status" value="1"/>
</dbReference>
<dbReference type="PRINTS" id="PR00094">
    <property type="entry name" value="ADENYLTKNASE"/>
</dbReference>
<feature type="region of interest" description="NMPbind" evidence="15">
    <location>
        <begin position="35"/>
        <end position="65"/>
    </location>
</feature>
<feature type="binding site" evidence="15">
    <location>
        <position position="131"/>
    </location>
    <ligand>
        <name>ATP</name>
        <dbReference type="ChEBI" id="CHEBI:30616"/>
    </ligand>
</feature>
<comment type="similarity">
    <text evidence="15">Belongs to the adenylate kinase family. UMP-CMP kinase subfamily.</text>
</comment>
<comment type="catalytic activity">
    <reaction evidence="15">
        <text>CMP + ATP = CDP + ADP</text>
        <dbReference type="Rhea" id="RHEA:11600"/>
        <dbReference type="ChEBI" id="CHEBI:30616"/>
        <dbReference type="ChEBI" id="CHEBI:58069"/>
        <dbReference type="ChEBI" id="CHEBI:60377"/>
        <dbReference type="ChEBI" id="CHEBI:456216"/>
        <dbReference type="EC" id="2.7.4.14"/>
    </reaction>
</comment>
<evidence type="ECO:0000256" key="11">
    <source>
        <dbReference type="ARBA" id="ARBA00023136"/>
    </source>
</evidence>
<evidence type="ECO:0000256" key="2">
    <source>
        <dbReference type="ARBA" id="ARBA00006476"/>
    </source>
</evidence>
<dbReference type="PANTHER" id="PTHR10306">
    <property type="entry name" value="SYNAPTOPHYSIN"/>
    <property type="match status" value="1"/>
</dbReference>
<evidence type="ECO:0000256" key="6">
    <source>
        <dbReference type="ARBA" id="ARBA00022741"/>
    </source>
</evidence>
<comment type="caution">
    <text evidence="15">Lacks conserved residue(s) required for the propagation of feature annotation.</text>
</comment>
<comment type="cofactor">
    <cofactor evidence="15">
        <name>Mg(2+)</name>
        <dbReference type="ChEBI" id="CHEBI:18420"/>
    </cofactor>
    <text evidence="15">Binds 1 Mg(2+) ion per monomer.</text>
</comment>
<dbReference type="EC" id="2.7.4.14" evidence="15"/>
<dbReference type="GO" id="GO:0005524">
    <property type="term" value="F:ATP binding"/>
    <property type="evidence" value="ECO:0007669"/>
    <property type="project" value="UniProtKB-KW"/>
</dbReference>
<dbReference type="InterPro" id="IPR027417">
    <property type="entry name" value="P-loop_NTPase"/>
</dbReference>
<dbReference type="GO" id="GO:0006207">
    <property type="term" value="P:'de novo' pyrimidine nucleobase biosynthetic process"/>
    <property type="evidence" value="ECO:0007669"/>
    <property type="project" value="InterPro"/>
</dbReference>
<dbReference type="SUPFAM" id="SSF52540">
    <property type="entry name" value="P-loop containing nucleoside triphosphate hydrolases"/>
    <property type="match status" value="1"/>
</dbReference>
<dbReference type="InterPro" id="IPR001285">
    <property type="entry name" value="Synaptophysin/porin"/>
</dbReference>
<evidence type="ECO:0000256" key="1">
    <source>
        <dbReference type="ARBA" id="ARBA00004141"/>
    </source>
</evidence>
<evidence type="ECO:0000256" key="10">
    <source>
        <dbReference type="ARBA" id="ARBA00022989"/>
    </source>
</evidence>
<keyword evidence="7 15" id="KW-0418">Kinase</keyword>
<name>A0A7R9BNN6_9CRUS</name>
<comment type="domain">
    <text evidence="15">Consists of three domains, a large central CORE domain and two small peripheral domains, NMPbind and LID, which undergo movements during catalysis. The LID domain closes over the site of phosphoryl transfer upon ATP binding. Assembling and dissambling the active center during each catalytic cycle provides an effective means to prevent ATP hydrolysis.</text>
</comment>
<keyword evidence="13 15" id="KW-0539">Nucleus</keyword>
<organism evidence="19">
    <name type="scientific">Notodromas monacha</name>
    <dbReference type="NCBI Taxonomy" id="399045"/>
    <lineage>
        <taxon>Eukaryota</taxon>
        <taxon>Metazoa</taxon>
        <taxon>Ecdysozoa</taxon>
        <taxon>Arthropoda</taxon>
        <taxon>Crustacea</taxon>
        <taxon>Oligostraca</taxon>
        <taxon>Ostracoda</taxon>
        <taxon>Podocopa</taxon>
        <taxon>Podocopida</taxon>
        <taxon>Cypridocopina</taxon>
        <taxon>Cypridoidea</taxon>
        <taxon>Cyprididae</taxon>
        <taxon>Notodromas</taxon>
    </lineage>
</organism>
<feature type="binding site" evidence="15">
    <location>
        <position position="138"/>
    </location>
    <ligand>
        <name>a ribonucleoside 5'-phosphate</name>
        <dbReference type="ChEBI" id="CHEBI:58043"/>
    </ligand>
</feature>
<evidence type="ECO:0000256" key="3">
    <source>
        <dbReference type="ARBA" id="ARBA00022490"/>
    </source>
</evidence>
<dbReference type="AlphaFoldDB" id="A0A7R9BNN6"/>
<dbReference type="InterPro" id="IPR000850">
    <property type="entry name" value="Adenylat/UMP-CMP_kin"/>
</dbReference>
<dbReference type="EMBL" id="CAJPEX010001037">
    <property type="protein sequence ID" value="CAG0918010.1"/>
    <property type="molecule type" value="Genomic_DNA"/>
</dbReference>
<accession>A0A7R9BNN6</accession>
<comment type="catalytic activity">
    <reaction evidence="15">
        <text>dCMP + ATP = dCDP + ADP</text>
        <dbReference type="Rhea" id="RHEA:25094"/>
        <dbReference type="ChEBI" id="CHEBI:30616"/>
        <dbReference type="ChEBI" id="CHEBI:57566"/>
        <dbReference type="ChEBI" id="CHEBI:58593"/>
        <dbReference type="ChEBI" id="CHEBI:456216"/>
        <dbReference type="EC" id="2.7.4.14"/>
    </reaction>
</comment>
<dbReference type="HAMAP" id="MF_03172">
    <property type="entry name" value="Adenylate_kinase_UMP_CMP_kin"/>
    <property type="match status" value="1"/>
</dbReference>
<dbReference type="PROSITE" id="PS00113">
    <property type="entry name" value="ADENYLATE_KINASE"/>
    <property type="match status" value="1"/>
</dbReference>
<keyword evidence="10 17" id="KW-1133">Transmembrane helix</keyword>
<feature type="binding site" evidence="15">
    <location>
        <begin position="63"/>
        <end position="65"/>
    </location>
    <ligand>
        <name>a ribonucleoside 5'-phosphate</name>
        <dbReference type="ChEBI" id="CHEBI:58043"/>
    </ligand>
</feature>
<feature type="binding site" evidence="15">
    <location>
        <begin position="90"/>
        <end position="93"/>
    </location>
    <ligand>
        <name>a ribonucleoside 5'-phosphate</name>
        <dbReference type="ChEBI" id="CHEBI:58043"/>
    </ligand>
</feature>